<evidence type="ECO:0000313" key="2">
    <source>
        <dbReference type="EMBL" id="KAF7291109.1"/>
    </source>
</evidence>
<dbReference type="Proteomes" id="UP000636479">
    <property type="component" value="Unassembled WGS sequence"/>
</dbReference>
<accession>A0A8H6S1C0</accession>
<evidence type="ECO:0000256" key="1">
    <source>
        <dbReference type="SAM" id="MobiDB-lite"/>
    </source>
</evidence>
<comment type="caution">
    <text evidence="2">The sequence shown here is derived from an EMBL/GenBank/DDBJ whole genome shotgun (WGS) entry which is preliminary data.</text>
</comment>
<proteinExistence type="predicted"/>
<dbReference type="AlphaFoldDB" id="A0A8H6S1C0"/>
<dbReference type="GeneID" id="59351541"/>
<protein>
    <submittedName>
        <fullName evidence="2">Uncharacterized protein</fullName>
    </submittedName>
</protein>
<sequence>MTDSDSIRASIYDAFLELGALDPNNRVATWFFGDPTSSLTSIHDATAVQQATRFAPPNNIENNNSSRQSRPSRSLWFSPKLIRSRSISRTEEQGDPWSPPKMKIPAMFTSRLTKSAREGKSLPALPPIERKRCVTKTSRARSLFRKRNKLPSSGTEVEMSTDSLIQWQQIANIIPRHYNPSAENGTAAVSPVPSPPARHPSMTVESTDTLPGRHVQRPPFALPRSVFRSLTLNKHGTSPKPSSSRFKKRPHSLDLNSSTTAKRLAASLPASPFVLVTDTAEPSTPAGFSGTPFVFITPIDNPTPLHSATMKRFSDVTSMTAPLGIYPVSISRPIRHSIAYDTLALDVPASPPPRLRPSSSYSSFQDALAQAASAASPYELYEDHVPQIRRGIEAPFPTHPILPQPLSTIHSREQRLATIRRYQEFSEQLVEVIPYKRFAQDLSSVE</sequence>
<organism evidence="2 3">
    <name type="scientific">Mycena indigotica</name>
    <dbReference type="NCBI Taxonomy" id="2126181"/>
    <lineage>
        <taxon>Eukaryota</taxon>
        <taxon>Fungi</taxon>
        <taxon>Dikarya</taxon>
        <taxon>Basidiomycota</taxon>
        <taxon>Agaricomycotina</taxon>
        <taxon>Agaricomycetes</taxon>
        <taxon>Agaricomycetidae</taxon>
        <taxon>Agaricales</taxon>
        <taxon>Marasmiineae</taxon>
        <taxon>Mycenaceae</taxon>
        <taxon>Mycena</taxon>
    </lineage>
</organism>
<gene>
    <name evidence="2" type="ORF">MIND_01254000</name>
</gene>
<dbReference type="RefSeq" id="XP_037214231.1">
    <property type="nucleotide sequence ID" value="XM_037369025.1"/>
</dbReference>
<evidence type="ECO:0000313" key="3">
    <source>
        <dbReference type="Proteomes" id="UP000636479"/>
    </source>
</evidence>
<feature type="region of interest" description="Disordered" evidence="1">
    <location>
        <begin position="182"/>
        <end position="254"/>
    </location>
</feature>
<keyword evidence="3" id="KW-1185">Reference proteome</keyword>
<dbReference type="OrthoDB" id="3051288at2759"/>
<dbReference type="EMBL" id="JACAZF010000013">
    <property type="protein sequence ID" value="KAF7291109.1"/>
    <property type="molecule type" value="Genomic_DNA"/>
</dbReference>
<reference evidence="2" key="1">
    <citation type="submission" date="2020-05" db="EMBL/GenBank/DDBJ databases">
        <title>Mycena genomes resolve the evolution of fungal bioluminescence.</title>
        <authorList>
            <person name="Tsai I.J."/>
        </authorList>
    </citation>
    <scope>NUCLEOTIDE SEQUENCE</scope>
    <source>
        <strain evidence="2">171206Taipei</strain>
    </source>
</reference>
<name>A0A8H6S1C0_9AGAR</name>